<evidence type="ECO:0000259" key="2">
    <source>
        <dbReference type="Pfam" id="PF08845"/>
    </source>
</evidence>
<dbReference type="GO" id="GO:0016070">
    <property type="term" value="P:RNA metabolic process"/>
    <property type="evidence" value="ECO:0007669"/>
    <property type="project" value="InterPro"/>
</dbReference>
<evidence type="ECO:0000313" key="3">
    <source>
        <dbReference type="EMBL" id="MSE16295.1"/>
    </source>
</evidence>
<dbReference type="GO" id="GO:0016788">
    <property type="term" value="F:hydrolase activity, acting on ester bonds"/>
    <property type="evidence" value="ECO:0007669"/>
    <property type="project" value="InterPro"/>
</dbReference>
<dbReference type="Pfam" id="PF08845">
    <property type="entry name" value="SymE_toxin"/>
    <property type="match status" value="1"/>
</dbReference>
<dbReference type="AlphaFoldDB" id="A0A7X2MN65"/>
<comment type="caution">
    <text evidence="3">The sequence shown here is derived from an EMBL/GenBank/DDBJ whole genome shotgun (WGS) entry which is preliminary data.</text>
</comment>
<dbReference type="EMBL" id="WKLC01000647">
    <property type="protein sequence ID" value="MSE16295.1"/>
    <property type="molecule type" value="Genomic_DNA"/>
</dbReference>
<feature type="domain" description="Toxin SymE-like" evidence="2">
    <location>
        <begin position="16"/>
        <end position="65"/>
    </location>
</feature>
<organism evidence="3 4">
    <name type="scientific">Enterobacter agglomerans</name>
    <name type="common">Erwinia herbicola</name>
    <name type="synonym">Pantoea agglomerans</name>
    <dbReference type="NCBI Taxonomy" id="549"/>
    <lineage>
        <taxon>Bacteria</taxon>
        <taxon>Pseudomonadati</taxon>
        <taxon>Pseudomonadota</taxon>
        <taxon>Gammaproteobacteria</taxon>
        <taxon>Enterobacterales</taxon>
        <taxon>Erwiniaceae</taxon>
        <taxon>Pantoea</taxon>
        <taxon>Pantoea agglomerans group</taxon>
    </lineage>
</organism>
<name>A0A7X2MN65_ENTAG</name>
<reference evidence="3 4" key="1">
    <citation type="submission" date="2019-11" db="EMBL/GenBank/DDBJ databases">
        <title>Draft Genome Sequence of Plant Growth-Promoting Rhizosphere-Associated Bacteria.</title>
        <authorList>
            <person name="Vasilyev I.Y."/>
            <person name="Radchenko V."/>
            <person name="Ilnitskaya E.V."/>
        </authorList>
    </citation>
    <scope>NUCLEOTIDE SEQUENCE [LARGE SCALE GENOMIC DNA]</scope>
    <source>
        <strain evidence="3 4">VRA_MhP_f</strain>
    </source>
</reference>
<dbReference type="GO" id="GO:0005737">
    <property type="term" value="C:cytoplasm"/>
    <property type="evidence" value="ECO:0007669"/>
    <property type="project" value="InterPro"/>
</dbReference>
<evidence type="ECO:0000256" key="1">
    <source>
        <dbReference type="SAM" id="MobiDB-lite"/>
    </source>
</evidence>
<evidence type="ECO:0000313" key="4">
    <source>
        <dbReference type="Proteomes" id="UP000461948"/>
    </source>
</evidence>
<dbReference type="RefSeq" id="WP_179257251.1">
    <property type="nucleotide sequence ID" value="NZ_CP134737.1"/>
</dbReference>
<sequence>MARDDSTSEPAVPQARKSIVGYRPNGGRPNPLPQLTIKGRWLEQWGFIKGQPVSIIAEQGQLIIRIATVRKDDL</sequence>
<dbReference type="Proteomes" id="UP000461948">
    <property type="component" value="Unassembled WGS sequence"/>
</dbReference>
<dbReference type="InterPro" id="IPR014944">
    <property type="entry name" value="Toxin_SymE-like"/>
</dbReference>
<dbReference type="GO" id="GO:0003723">
    <property type="term" value="F:RNA binding"/>
    <property type="evidence" value="ECO:0007669"/>
    <property type="project" value="InterPro"/>
</dbReference>
<protein>
    <submittedName>
        <fullName evidence="3">Type I addiction module toxin, SymE family</fullName>
    </submittedName>
</protein>
<feature type="region of interest" description="Disordered" evidence="1">
    <location>
        <begin position="1"/>
        <end position="31"/>
    </location>
</feature>
<proteinExistence type="predicted"/>
<gene>
    <name evidence="3" type="ORF">GKC49_14570</name>
</gene>
<accession>A0A7X2MN65</accession>